<dbReference type="EMBL" id="CP063367">
    <property type="protein sequence ID" value="QUM69426.1"/>
    <property type="molecule type" value="Genomic_DNA"/>
</dbReference>
<dbReference type="GO" id="GO:0019350">
    <property type="term" value="P:teichoic acid biosynthetic process"/>
    <property type="evidence" value="ECO:0007669"/>
    <property type="project" value="UniProtKB-KW"/>
</dbReference>
<name>A0AAQ0IG87_9STAP</name>
<organism evidence="7 8">
    <name type="scientific">Staphylococcus delphini</name>
    <dbReference type="NCBI Taxonomy" id="53344"/>
    <lineage>
        <taxon>Bacteria</taxon>
        <taxon>Bacillati</taxon>
        <taxon>Bacillota</taxon>
        <taxon>Bacilli</taxon>
        <taxon>Bacillales</taxon>
        <taxon>Staphylococcaceae</taxon>
        <taxon>Staphylococcus</taxon>
        <taxon>Staphylococcus intermedius group</taxon>
    </lineage>
</organism>
<accession>A0AAQ0IG87</accession>
<dbReference type="AlphaFoldDB" id="A0AAQ0IG87"/>
<dbReference type="GO" id="GO:0005886">
    <property type="term" value="C:plasma membrane"/>
    <property type="evidence" value="ECO:0007669"/>
    <property type="project" value="UniProtKB-SubCell"/>
</dbReference>
<keyword evidence="4" id="KW-0808">Transferase</keyword>
<comment type="similarity">
    <text evidence="2">Belongs to the CDP-glycerol glycerophosphotransferase family.</text>
</comment>
<keyword evidence="3" id="KW-1003">Cell membrane</keyword>
<sequence length="763" mass="90426">MKVNILGFNIFSKGGTSRSNINLILSLLEEGNQVTYFNELPFDEDSITELMIYENIYSENLQIKNFKSDKELSLGDYLIITRETLFKHAQNAKYYNRKIKVIGEIHGPLKYLPFNFEEYLIYIDVVRVSTESIKLKFKEMYNYDNVFNLYVNTRHILINNEPSNTRRNLLIKSRFEDNIKDISYAISLVNYVAKNNPEIDIHLYLIGYGPSELMYKNLVRYYNLENYVHINEKEPKNYIYLSTSSYETLGYSILEAISSGNKALIYPGNDNVLKSIYNSYEGVAFLTKNVTKDADILLDFLRKRYTKDMRANDINILKNDFNISNYASRFLANVDSLIKVAENKNYLKKVRKRRRDKDKDRYYAWYSLLRNKRFFKAIFQNSYVKKYLTNYYTYRLNKYTEKIEPLKDYIFIESFHGNNFSGDPKYIGLAIKSKFPEKQIFVSSKNSLVDMEIRYFGFTPVRLGTPFYKEAFKKSKYIIVNGNTLDKVGKSSKQIVVQTWHGLPLKKMVGSLNDKEERDKQLSAFLPRMKKWDYLITSSHVNLRLLKSAFKLNENPTLKYLNEGSPRNSYLINNYTEKEKSKIQLKYFHYQNTKKQYILFCPTWRKNKRLSVSEINLKKLLLYLPESIDIIVKLHPNESHLRYKYSNLDERIHCFYNELVDIQELYIISDWMITDYSSTIFDYAHLNKPIFLLNEDESEYRKSIGFNFDIHKLGYFPIANNDEEKLANQIMKLRKINYSKLIERLMSKDNSLSDIKVVENIIK</sequence>
<dbReference type="InterPro" id="IPR043148">
    <property type="entry name" value="TagF_C"/>
</dbReference>
<evidence type="ECO:0000256" key="5">
    <source>
        <dbReference type="ARBA" id="ARBA00022944"/>
    </source>
</evidence>
<dbReference type="GO" id="GO:0047355">
    <property type="term" value="F:CDP-glycerol glycerophosphotransferase activity"/>
    <property type="evidence" value="ECO:0007669"/>
    <property type="project" value="InterPro"/>
</dbReference>
<reference evidence="7" key="1">
    <citation type="journal article" date="2021" name="Front. Microbiol.">
        <title>Presence and Characterization of a Novel cfr-Carrying Tn558 Transposon Derivative in Staphylococcus delphini Isolated From Retail Food.</title>
        <authorList>
            <person name="Zhang F."/>
            <person name="Wu S."/>
            <person name="Huang J."/>
            <person name="Yang R."/>
            <person name="Zhang J."/>
            <person name="Lei T."/>
            <person name="Dai J."/>
            <person name="Ding Y."/>
            <person name="Xue L."/>
            <person name="Wang J."/>
            <person name="Chen M."/>
            <person name="Wu Q."/>
        </authorList>
    </citation>
    <scope>NUCLEOTIDE SEQUENCE</scope>
    <source>
        <strain evidence="7">2794-1</strain>
    </source>
</reference>
<dbReference type="InterPro" id="IPR043149">
    <property type="entry name" value="TagF_N"/>
</dbReference>
<evidence type="ECO:0000256" key="1">
    <source>
        <dbReference type="ARBA" id="ARBA00004202"/>
    </source>
</evidence>
<dbReference type="Gene3D" id="3.40.50.12580">
    <property type="match status" value="1"/>
</dbReference>
<dbReference type="RefSeq" id="WP_212574912.1">
    <property type="nucleotide sequence ID" value="NZ_CP063367.1"/>
</dbReference>
<keyword evidence="6" id="KW-0472">Membrane</keyword>
<evidence type="ECO:0000256" key="2">
    <source>
        <dbReference type="ARBA" id="ARBA00010488"/>
    </source>
</evidence>
<dbReference type="Proteomes" id="UP000675994">
    <property type="component" value="Chromosome"/>
</dbReference>
<dbReference type="InterPro" id="IPR007554">
    <property type="entry name" value="Glycerophosphate_synth"/>
</dbReference>
<dbReference type="PANTHER" id="PTHR37316:SF3">
    <property type="entry name" value="TEICHOIC ACID GLYCEROL-PHOSPHATE TRANSFERASE"/>
    <property type="match status" value="1"/>
</dbReference>
<proteinExistence type="inferred from homology"/>
<comment type="subcellular location">
    <subcellularLocation>
        <location evidence="1">Cell membrane</location>
        <topology evidence="1">Peripheral membrane protein</topology>
    </subcellularLocation>
</comment>
<gene>
    <name evidence="7" type="ORF">IPU22_00200</name>
</gene>
<dbReference type="SUPFAM" id="SSF53756">
    <property type="entry name" value="UDP-Glycosyltransferase/glycogen phosphorylase"/>
    <property type="match status" value="2"/>
</dbReference>
<evidence type="ECO:0000256" key="4">
    <source>
        <dbReference type="ARBA" id="ARBA00022679"/>
    </source>
</evidence>
<dbReference type="Pfam" id="PF04464">
    <property type="entry name" value="Glyphos_transf"/>
    <property type="match status" value="1"/>
</dbReference>
<evidence type="ECO:0000313" key="8">
    <source>
        <dbReference type="Proteomes" id="UP000675994"/>
    </source>
</evidence>
<dbReference type="PANTHER" id="PTHR37316">
    <property type="entry name" value="TEICHOIC ACID GLYCEROL-PHOSPHATE PRIMASE"/>
    <property type="match status" value="1"/>
</dbReference>
<evidence type="ECO:0000256" key="3">
    <source>
        <dbReference type="ARBA" id="ARBA00022475"/>
    </source>
</evidence>
<dbReference type="InterPro" id="IPR051612">
    <property type="entry name" value="Teichoic_Acid_Biosynth"/>
</dbReference>
<keyword evidence="5" id="KW-0777">Teichoic acid biosynthesis</keyword>
<dbReference type="Gene3D" id="3.40.50.2000">
    <property type="entry name" value="Glycogen Phosphorylase B"/>
    <property type="match status" value="2"/>
</dbReference>
<dbReference type="Gene3D" id="3.40.50.11820">
    <property type="match status" value="1"/>
</dbReference>
<evidence type="ECO:0000313" key="7">
    <source>
        <dbReference type="EMBL" id="QUM69426.1"/>
    </source>
</evidence>
<protein>
    <submittedName>
        <fullName evidence="7">CDP-glycerol glycerophosphotransferase family protein</fullName>
    </submittedName>
</protein>
<evidence type="ECO:0000256" key="6">
    <source>
        <dbReference type="ARBA" id="ARBA00023136"/>
    </source>
</evidence>